<keyword evidence="2" id="KW-1185">Reference proteome</keyword>
<gene>
    <name evidence="1" type="ORF">MTR67_051842</name>
</gene>
<evidence type="ECO:0000313" key="2">
    <source>
        <dbReference type="Proteomes" id="UP001234989"/>
    </source>
</evidence>
<protein>
    <submittedName>
        <fullName evidence="1">Uncharacterized protein</fullName>
    </submittedName>
</protein>
<evidence type="ECO:0000313" key="1">
    <source>
        <dbReference type="EMBL" id="WMV58457.1"/>
    </source>
</evidence>
<reference evidence="1" key="1">
    <citation type="submission" date="2023-08" db="EMBL/GenBank/DDBJ databases">
        <title>A de novo genome assembly of Solanum verrucosum Schlechtendal, a Mexican diploid species geographically isolated from the other diploid A-genome species in potato relatives.</title>
        <authorList>
            <person name="Hosaka K."/>
        </authorList>
    </citation>
    <scope>NUCLEOTIDE SEQUENCE</scope>
    <source>
        <tissue evidence="1">Young leaves</tissue>
    </source>
</reference>
<proteinExistence type="predicted"/>
<dbReference type="Proteomes" id="UP001234989">
    <property type="component" value="Chromosome 12"/>
</dbReference>
<sequence>MSRSFSKFKRSYCI</sequence>
<name>A0AAF0ZZG5_SOLVR</name>
<organism evidence="1 2">
    <name type="scientific">Solanum verrucosum</name>
    <dbReference type="NCBI Taxonomy" id="315347"/>
    <lineage>
        <taxon>Eukaryota</taxon>
        <taxon>Viridiplantae</taxon>
        <taxon>Streptophyta</taxon>
        <taxon>Embryophyta</taxon>
        <taxon>Tracheophyta</taxon>
        <taxon>Spermatophyta</taxon>
        <taxon>Magnoliopsida</taxon>
        <taxon>eudicotyledons</taxon>
        <taxon>Gunneridae</taxon>
        <taxon>Pentapetalae</taxon>
        <taxon>asterids</taxon>
        <taxon>lamiids</taxon>
        <taxon>Solanales</taxon>
        <taxon>Solanaceae</taxon>
        <taxon>Solanoideae</taxon>
        <taxon>Solaneae</taxon>
        <taxon>Solanum</taxon>
    </lineage>
</organism>
<dbReference type="EMBL" id="CP133623">
    <property type="protein sequence ID" value="WMV58457.1"/>
    <property type="molecule type" value="Genomic_DNA"/>
</dbReference>
<accession>A0AAF0ZZG5</accession>